<dbReference type="EMBL" id="HAED01020390">
    <property type="protein sequence ID" value="SBR06941.1"/>
    <property type="molecule type" value="Transcribed_RNA"/>
</dbReference>
<reference evidence="1" key="1">
    <citation type="submission" date="2016-05" db="EMBL/GenBank/DDBJ databases">
        <authorList>
            <person name="Lavstsen T."/>
            <person name="Jespersen J.S."/>
        </authorList>
    </citation>
    <scope>NUCLEOTIDE SEQUENCE</scope>
    <source>
        <tissue evidence="1">Brain</tissue>
    </source>
</reference>
<reference evidence="1" key="2">
    <citation type="submission" date="2016-06" db="EMBL/GenBank/DDBJ databases">
        <title>The genome of a short-lived fish provides insights into sex chromosome evolution and the genetic control of aging.</title>
        <authorList>
            <person name="Reichwald K."/>
            <person name="Felder M."/>
            <person name="Petzold A."/>
            <person name="Koch P."/>
            <person name="Groth M."/>
            <person name="Platzer M."/>
        </authorList>
    </citation>
    <scope>NUCLEOTIDE SEQUENCE</scope>
    <source>
        <tissue evidence="1">Brain</tissue>
    </source>
</reference>
<dbReference type="AlphaFoldDB" id="A0A1A8JB19"/>
<gene>
    <name evidence="1" type="primary">VTNA</name>
</gene>
<evidence type="ECO:0000313" key="1">
    <source>
        <dbReference type="EMBL" id="SBR06941.1"/>
    </source>
</evidence>
<accession>A0A1A8JB19</accession>
<feature type="non-terminal residue" evidence="1">
    <location>
        <position position="71"/>
    </location>
</feature>
<feature type="non-terminal residue" evidence="1">
    <location>
        <position position="1"/>
    </location>
</feature>
<name>A0A1A8JB19_NOTKU</name>
<sequence>TTSWMMIILETSALALIRFLIMWMQRLLCLLTATTGKRRSTSSKMISITFMSFCTNRPMRSVPSCLRDLRL</sequence>
<organism evidence="1">
    <name type="scientific">Nothobranchius kuhntae</name>
    <name type="common">Beira killifish</name>
    <dbReference type="NCBI Taxonomy" id="321403"/>
    <lineage>
        <taxon>Eukaryota</taxon>
        <taxon>Metazoa</taxon>
        <taxon>Chordata</taxon>
        <taxon>Craniata</taxon>
        <taxon>Vertebrata</taxon>
        <taxon>Euteleostomi</taxon>
        <taxon>Actinopterygii</taxon>
        <taxon>Neopterygii</taxon>
        <taxon>Teleostei</taxon>
        <taxon>Neoteleostei</taxon>
        <taxon>Acanthomorphata</taxon>
        <taxon>Ovalentaria</taxon>
        <taxon>Atherinomorphae</taxon>
        <taxon>Cyprinodontiformes</taxon>
        <taxon>Nothobranchiidae</taxon>
        <taxon>Nothobranchius</taxon>
    </lineage>
</organism>
<protein>
    <submittedName>
        <fullName evidence="1">Vitronectin a</fullName>
    </submittedName>
</protein>
<proteinExistence type="predicted"/>